<dbReference type="EMBL" id="JARQZJ010000091">
    <property type="protein sequence ID" value="KAK9883200.1"/>
    <property type="molecule type" value="Genomic_DNA"/>
</dbReference>
<comment type="caution">
    <text evidence="2">The sequence shown here is derived from an EMBL/GenBank/DDBJ whole genome shotgun (WGS) entry which is preliminary data.</text>
</comment>
<evidence type="ECO:0000313" key="2">
    <source>
        <dbReference type="EMBL" id="KAK9883200.1"/>
    </source>
</evidence>
<evidence type="ECO:0000313" key="3">
    <source>
        <dbReference type="Proteomes" id="UP001431783"/>
    </source>
</evidence>
<organism evidence="2 3">
    <name type="scientific">Henosepilachna vigintioctopunctata</name>
    <dbReference type="NCBI Taxonomy" id="420089"/>
    <lineage>
        <taxon>Eukaryota</taxon>
        <taxon>Metazoa</taxon>
        <taxon>Ecdysozoa</taxon>
        <taxon>Arthropoda</taxon>
        <taxon>Hexapoda</taxon>
        <taxon>Insecta</taxon>
        <taxon>Pterygota</taxon>
        <taxon>Neoptera</taxon>
        <taxon>Endopterygota</taxon>
        <taxon>Coleoptera</taxon>
        <taxon>Polyphaga</taxon>
        <taxon>Cucujiformia</taxon>
        <taxon>Coccinelloidea</taxon>
        <taxon>Coccinellidae</taxon>
        <taxon>Epilachninae</taxon>
        <taxon>Epilachnini</taxon>
        <taxon>Henosepilachna</taxon>
    </lineage>
</organism>
<keyword evidence="3" id="KW-1185">Reference proteome</keyword>
<dbReference type="AlphaFoldDB" id="A0AAW1UQ84"/>
<dbReference type="Proteomes" id="UP001431783">
    <property type="component" value="Unassembled WGS sequence"/>
</dbReference>
<name>A0AAW1UQ84_9CUCU</name>
<gene>
    <name evidence="2" type="ORF">WA026_001392</name>
</gene>
<proteinExistence type="predicted"/>
<feature type="region of interest" description="Disordered" evidence="1">
    <location>
        <begin position="1"/>
        <end position="32"/>
    </location>
</feature>
<reference evidence="2 3" key="1">
    <citation type="submission" date="2023-03" db="EMBL/GenBank/DDBJ databases">
        <title>Genome insight into feeding habits of ladybird beetles.</title>
        <authorList>
            <person name="Li H.-S."/>
            <person name="Huang Y.-H."/>
            <person name="Pang H."/>
        </authorList>
    </citation>
    <scope>NUCLEOTIDE SEQUENCE [LARGE SCALE GENOMIC DNA]</scope>
    <source>
        <strain evidence="2">SYSU_2023b</strain>
        <tissue evidence="2">Whole body</tissue>
    </source>
</reference>
<accession>A0AAW1UQ84</accession>
<protein>
    <submittedName>
        <fullName evidence="2">Uncharacterized protein</fullName>
    </submittedName>
</protein>
<evidence type="ECO:0000256" key="1">
    <source>
        <dbReference type="SAM" id="MobiDB-lite"/>
    </source>
</evidence>
<sequence>MLPKNCIPKKTRVNQNSSSSSNSKKKTSGVQTKDPNFFFITDEENYIRRNGEISKRARDNYQRAVNYINEWNHLMNEFLKRKRKDEKSNVKLEFSNSIKKLQFTNIPNFMAFFIAIFQTEDFNSNIIIPEQKSSFSQTSYHQEKDCSIGKQASRSKNSIVLPEIEEDMSDAENVAKFTRDIQESQYRNYPSRKQNTPPHTRNVNSSKSFIEKPCLNQKCSTRCSEDNILKIPPNIFGKENDCTAFLSKSVTNSQNSLKNHIPRKNQSFATLPTTSSSVFQQKRHLTGILSASGMIASEINARGTPLVVKNMFEAIQGPVAFPNRGNILKNISKNVSSSSSSVILSDEECKEINVEDINQNTNNFRETATFNFETYGDGLAGQRTPKSHPLKLNERDLHTKDRNLINSIGIFTEAGDLKLNAKKYLNKKEDVKKGIFRIPRVSQIHLSENYTKSCTSESIFSDVISLQSSDIRSDD</sequence>